<dbReference type="OrthoDB" id="10082843at2759"/>
<protein>
    <recommendedName>
        <fullName evidence="9">G-protein coupled receptors family 1 profile domain-containing protein</fullName>
    </recommendedName>
</protein>
<proteinExistence type="predicted"/>
<dbReference type="Gene3D" id="1.20.1070.10">
    <property type="entry name" value="Rhodopsin 7-helix transmembrane proteins"/>
    <property type="match status" value="1"/>
</dbReference>
<evidence type="ECO:0000313" key="12">
    <source>
        <dbReference type="Proteomes" id="UP000663828"/>
    </source>
</evidence>
<evidence type="ECO:0000313" key="10">
    <source>
        <dbReference type="EMBL" id="CAF0771154.1"/>
    </source>
</evidence>
<keyword evidence="4" id="KW-0297">G-protein coupled receptor</keyword>
<dbReference type="SUPFAM" id="SSF81321">
    <property type="entry name" value="Family A G protein-coupled receptor-like"/>
    <property type="match status" value="1"/>
</dbReference>
<keyword evidence="12" id="KW-1185">Reference proteome</keyword>
<keyword evidence="2 8" id="KW-0812">Transmembrane</keyword>
<dbReference type="PANTHER" id="PTHR24243:SF230">
    <property type="entry name" value="G-PROTEIN COUPLED RECEPTORS FAMILY 1 PROFILE DOMAIN-CONTAINING PROTEIN"/>
    <property type="match status" value="1"/>
</dbReference>
<organism evidence="11 13">
    <name type="scientific">Adineta ricciae</name>
    <name type="common">Rotifer</name>
    <dbReference type="NCBI Taxonomy" id="249248"/>
    <lineage>
        <taxon>Eukaryota</taxon>
        <taxon>Metazoa</taxon>
        <taxon>Spiralia</taxon>
        <taxon>Gnathifera</taxon>
        <taxon>Rotifera</taxon>
        <taxon>Eurotatoria</taxon>
        <taxon>Bdelloidea</taxon>
        <taxon>Adinetida</taxon>
        <taxon>Adinetidae</taxon>
        <taxon>Adineta</taxon>
    </lineage>
</organism>
<dbReference type="GO" id="GO:0005886">
    <property type="term" value="C:plasma membrane"/>
    <property type="evidence" value="ECO:0007669"/>
    <property type="project" value="TreeGrafter"/>
</dbReference>
<feature type="transmembrane region" description="Helical" evidence="8">
    <location>
        <begin position="52"/>
        <end position="75"/>
    </location>
</feature>
<comment type="subcellular location">
    <subcellularLocation>
        <location evidence="1">Membrane</location>
        <topology evidence="1">Multi-pass membrane protein</topology>
    </subcellularLocation>
</comment>
<evidence type="ECO:0000256" key="7">
    <source>
        <dbReference type="ARBA" id="ARBA00023224"/>
    </source>
</evidence>
<keyword evidence="6" id="KW-0675">Receptor</keyword>
<dbReference type="AlphaFoldDB" id="A0A813RL08"/>
<gene>
    <name evidence="11" type="ORF">EDS130_LOCUS3985</name>
    <name evidence="10" type="ORF">XAT740_LOCUS1458</name>
</gene>
<evidence type="ECO:0000256" key="4">
    <source>
        <dbReference type="ARBA" id="ARBA00023040"/>
    </source>
</evidence>
<feature type="transmembrane region" description="Helical" evidence="8">
    <location>
        <begin position="181"/>
        <end position="204"/>
    </location>
</feature>
<dbReference type="EMBL" id="CAJNOJ010000010">
    <property type="protein sequence ID" value="CAF0783903.1"/>
    <property type="molecule type" value="Genomic_DNA"/>
</dbReference>
<evidence type="ECO:0000256" key="2">
    <source>
        <dbReference type="ARBA" id="ARBA00022692"/>
    </source>
</evidence>
<keyword evidence="7" id="KW-0807">Transducer</keyword>
<evidence type="ECO:0000256" key="3">
    <source>
        <dbReference type="ARBA" id="ARBA00022989"/>
    </source>
</evidence>
<keyword evidence="5 8" id="KW-0472">Membrane</keyword>
<comment type="caution">
    <text evidence="11">The sequence shown here is derived from an EMBL/GenBank/DDBJ whole genome shotgun (WGS) entry which is preliminary data.</text>
</comment>
<name>A0A813RL08_ADIRI</name>
<feature type="transmembrane region" description="Helical" evidence="8">
    <location>
        <begin position="20"/>
        <end position="40"/>
    </location>
</feature>
<dbReference type="Proteomes" id="UP000663828">
    <property type="component" value="Unassembled WGS sequence"/>
</dbReference>
<dbReference type="PANTHER" id="PTHR24243">
    <property type="entry name" value="G-PROTEIN COUPLED RECEPTOR"/>
    <property type="match status" value="1"/>
</dbReference>
<evidence type="ECO:0000256" key="6">
    <source>
        <dbReference type="ARBA" id="ARBA00023170"/>
    </source>
</evidence>
<evidence type="ECO:0000256" key="1">
    <source>
        <dbReference type="ARBA" id="ARBA00004141"/>
    </source>
</evidence>
<reference evidence="11" key="1">
    <citation type="submission" date="2021-02" db="EMBL/GenBank/DDBJ databases">
        <authorList>
            <person name="Nowell W R."/>
        </authorList>
    </citation>
    <scope>NUCLEOTIDE SEQUENCE</scope>
</reference>
<sequence length="342" mass="39525">MSRNTSDYLRYVTESIAIDFGFVILITGFIGNLLNIITFLTLKTFRETSCAFYLTSASCANLIHLAASLLSRILITGYNIDLTRTSSFTCKLRQYVAVIAPLMALSCMCLATIDQYATLTLRWRHFSRRTLACRFVVLIFVFWCLINIPVIVYYDRSVFLVENQWQCLIINMDYNIYFSRFHITFLLGFIQLTIRTVFGLLAFINVRRLRNRQSTIIRLERDKQITSMVLFETVIDVLLSSPFFIYYAYKPYILITDAADISVYTFIITTTTNLNYAAYAIGFYIYCCASSRFRKQVFHVVVGVHMKYWCKMNVTGTANQIAPCNSGNRAVSLEMDIRIEQC</sequence>
<feature type="transmembrane region" description="Helical" evidence="8">
    <location>
        <begin position="225"/>
        <end position="249"/>
    </location>
</feature>
<feature type="domain" description="G-protein coupled receptors family 1 profile" evidence="9">
    <location>
        <begin position="31"/>
        <end position="286"/>
    </location>
</feature>
<evidence type="ECO:0000256" key="5">
    <source>
        <dbReference type="ARBA" id="ARBA00023136"/>
    </source>
</evidence>
<dbReference type="Proteomes" id="UP000663852">
    <property type="component" value="Unassembled WGS sequence"/>
</dbReference>
<evidence type="ECO:0000313" key="13">
    <source>
        <dbReference type="Proteomes" id="UP000663852"/>
    </source>
</evidence>
<dbReference type="PROSITE" id="PS50262">
    <property type="entry name" value="G_PROTEIN_RECEP_F1_2"/>
    <property type="match status" value="1"/>
</dbReference>
<dbReference type="EMBL" id="CAJNOR010000045">
    <property type="protein sequence ID" value="CAF0771154.1"/>
    <property type="molecule type" value="Genomic_DNA"/>
</dbReference>
<evidence type="ECO:0000313" key="11">
    <source>
        <dbReference type="EMBL" id="CAF0783903.1"/>
    </source>
</evidence>
<feature type="transmembrane region" description="Helical" evidence="8">
    <location>
        <begin position="261"/>
        <end position="286"/>
    </location>
</feature>
<dbReference type="InterPro" id="IPR017452">
    <property type="entry name" value="GPCR_Rhodpsn_7TM"/>
</dbReference>
<evidence type="ECO:0000256" key="8">
    <source>
        <dbReference type="SAM" id="Phobius"/>
    </source>
</evidence>
<dbReference type="GO" id="GO:0004930">
    <property type="term" value="F:G protein-coupled receptor activity"/>
    <property type="evidence" value="ECO:0007669"/>
    <property type="project" value="UniProtKB-KW"/>
</dbReference>
<accession>A0A813RL08</accession>
<evidence type="ECO:0000259" key="9">
    <source>
        <dbReference type="PROSITE" id="PS50262"/>
    </source>
</evidence>
<keyword evidence="3 8" id="KW-1133">Transmembrane helix</keyword>
<feature type="transmembrane region" description="Helical" evidence="8">
    <location>
        <begin position="131"/>
        <end position="154"/>
    </location>
</feature>